<evidence type="ECO:0000259" key="4">
    <source>
        <dbReference type="Pfam" id="PF08241"/>
    </source>
</evidence>
<dbReference type="GO" id="GO:0008757">
    <property type="term" value="F:S-adenosylmethionine-dependent methyltransferase activity"/>
    <property type="evidence" value="ECO:0007669"/>
    <property type="project" value="InterPro"/>
</dbReference>
<evidence type="ECO:0000313" key="5">
    <source>
        <dbReference type="EMBL" id="AZQ69930.1"/>
    </source>
</evidence>
<reference evidence="5 6" key="1">
    <citation type="submission" date="2018-12" db="EMBL/GenBank/DDBJ databases">
        <title>The whole draft genome of Streptomyce luteoverticillatus CGMCC 15060.</title>
        <authorList>
            <person name="Feng Z."/>
            <person name="Chen G."/>
            <person name="Zhang J."/>
            <person name="Zhu H."/>
            <person name="Yu X."/>
            <person name="Zhang W."/>
            <person name="Zhang X."/>
        </authorList>
    </citation>
    <scope>NUCLEOTIDE SEQUENCE [LARGE SCALE GENOMIC DNA]</scope>
    <source>
        <strain evidence="5 6">CGMCC 15060</strain>
    </source>
</reference>
<organism evidence="5 6">
    <name type="scientific">Streptomyces luteoverticillatus</name>
    <name type="common">Streptoverticillium luteoverticillatus</name>
    <dbReference type="NCBI Taxonomy" id="66425"/>
    <lineage>
        <taxon>Bacteria</taxon>
        <taxon>Bacillati</taxon>
        <taxon>Actinomycetota</taxon>
        <taxon>Actinomycetes</taxon>
        <taxon>Kitasatosporales</taxon>
        <taxon>Streptomycetaceae</taxon>
        <taxon>Streptomyces</taxon>
    </lineage>
</organism>
<evidence type="ECO:0000313" key="6">
    <source>
        <dbReference type="Proteomes" id="UP000267900"/>
    </source>
</evidence>
<proteinExistence type="inferred from homology"/>
<keyword evidence="6" id="KW-1185">Reference proteome</keyword>
<dbReference type="InterPro" id="IPR051052">
    <property type="entry name" value="Diverse_substrate_MTase"/>
</dbReference>
<dbReference type="Gene3D" id="3.40.50.150">
    <property type="entry name" value="Vaccinia Virus protein VP39"/>
    <property type="match status" value="1"/>
</dbReference>
<dbReference type="Proteomes" id="UP000267900">
    <property type="component" value="Chromosome"/>
</dbReference>
<dbReference type="EMBL" id="CP034587">
    <property type="protein sequence ID" value="AZQ69930.1"/>
    <property type="molecule type" value="Genomic_DNA"/>
</dbReference>
<dbReference type="RefSeq" id="WP_126912495.1">
    <property type="nucleotide sequence ID" value="NZ_CP034587.1"/>
</dbReference>
<dbReference type="Pfam" id="PF08241">
    <property type="entry name" value="Methyltransf_11"/>
    <property type="match status" value="1"/>
</dbReference>
<dbReference type="InterPro" id="IPR029063">
    <property type="entry name" value="SAM-dependent_MTases_sf"/>
</dbReference>
<evidence type="ECO:0000256" key="3">
    <source>
        <dbReference type="ARBA" id="ARBA00022679"/>
    </source>
</evidence>
<sequence length="277" mass="29499">MPTIRSSQPGPHQLRLVAESFGVDAERYDRARPRYPRAMVERIVAACPGAGTPDVLDVGCGTGIVARQFQAAGCAVLGVEPDARMADVARRFGAEVEVATFEDWDPAGREFDAVVAGQAWHWIDPVAGAAKAARVLRPGGRLALFWNVPELPPAVAEAIAEAARRVLPDAPFDFRPGARSALDGYRALATKAADAIRDTGAFGDAEQWQYAWEWTCTRDAWLDLMPTQGVFTRLPPGELAEVLEAAGAAIDAMGGTFTMSCATVAVVAARTADAPPR</sequence>
<dbReference type="AlphaFoldDB" id="A0A3S9PC05"/>
<feature type="domain" description="Methyltransferase type 11" evidence="4">
    <location>
        <begin position="56"/>
        <end position="143"/>
    </location>
</feature>
<keyword evidence="2 5" id="KW-0489">Methyltransferase</keyword>
<dbReference type="PANTHER" id="PTHR44942">
    <property type="entry name" value="METHYLTRANSF_11 DOMAIN-CONTAINING PROTEIN"/>
    <property type="match status" value="1"/>
</dbReference>
<dbReference type="PANTHER" id="PTHR44942:SF4">
    <property type="entry name" value="METHYLTRANSFERASE TYPE 11 DOMAIN-CONTAINING PROTEIN"/>
    <property type="match status" value="1"/>
</dbReference>
<dbReference type="InterPro" id="IPR013216">
    <property type="entry name" value="Methyltransf_11"/>
</dbReference>
<keyword evidence="3 5" id="KW-0808">Transferase</keyword>
<dbReference type="CDD" id="cd02440">
    <property type="entry name" value="AdoMet_MTases"/>
    <property type="match status" value="1"/>
</dbReference>
<dbReference type="OrthoDB" id="9797252at2"/>
<accession>A0A3S9PC05</accession>
<evidence type="ECO:0000256" key="2">
    <source>
        <dbReference type="ARBA" id="ARBA00022603"/>
    </source>
</evidence>
<protein>
    <submittedName>
        <fullName evidence="5">Class I SAM-dependent methyltransferase</fullName>
    </submittedName>
</protein>
<name>A0A3S9PC05_STRLT</name>
<dbReference type="SUPFAM" id="SSF53335">
    <property type="entry name" value="S-adenosyl-L-methionine-dependent methyltransferases"/>
    <property type="match status" value="1"/>
</dbReference>
<comment type="similarity">
    <text evidence="1">Belongs to the methyltransferase superfamily.</text>
</comment>
<gene>
    <name evidence="5" type="ORF">EKH77_00685</name>
</gene>
<evidence type="ECO:0000256" key="1">
    <source>
        <dbReference type="ARBA" id="ARBA00008361"/>
    </source>
</evidence>
<dbReference type="GO" id="GO:0032259">
    <property type="term" value="P:methylation"/>
    <property type="evidence" value="ECO:0007669"/>
    <property type="project" value="UniProtKB-KW"/>
</dbReference>